<dbReference type="AlphaFoldDB" id="A0A2K2DBQ7"/>
<evidence type="ECO:0000313" key="1">
    <source>
        <dbReference type="EMBL" id="PNT71720.1"/>
    </source>
</evidence>
<protein>
    <submittedName>
        <fullName evidence="1 2">Uncharacterized protein</fullName>
    </submittedName>
</protein>
<evidence type="ECO:0000313" key="3">
    <source>
        <dbReference type="Proteomes" id="UP000008810"/>
    </source>
</evidence>
<dbReference type="InParanoid" id="A0A2K2DBQ7"/>
<dbReference type="Gramene" id="PNT71720">
    <property type="protein sequence ID" value="PNT71720"/>
    <property type="gene ID" value="BRADI_2g34367v3"/>
</dbReference>
<dbReference type="Proteomes" id="UP000008810">
    <property type="component" value="Chromosome 2"/>
</dbReference>
<organism evidence="1">
    <name type="scientific">Brachypodium distachyon</name>
    <name type="common">Purple false brome</name>
    <name type="synonym">Trachynia distachya</name>
    <dbReference type="NCBI Taxonomy" id="15368"/>
    <lineage>
        <taxon>Eukaryota</taxon>
        <taxon>Viridiplantae</taxon>
        <taxon>Streptophyta</taxon>
        <taxon>Embryophyta</taxon>
        <taxon>Tracheophyta</taxon>
        <taxon>Spermatophyta</taxon>
        <taxon>Magnoliopsida</taxon>
        <taxon>Liliopsida</taxon>
        <taxon>Poales</taxon>
        <taxon>Poaceae</taxon>
        <taxon>BOP clade</taxon>
        <taxon>Pooideae</taxon>
        <taxon>Stipodae</taxon>
        <taxon>Brachypodieae</taxon>
        <taxon>Brachypodium</taxon>
    </lineage>
</organism>
<dbReference type="OrthoDB" id="265955at2759"/>
<evidence type="ECO:0000313" key="2">
    <source>
        <dbReference type="EnsemblPlants" id="PNT71720"/>
    </source>
</evidence>
<reference evidence="1 2" key="1">
    <citation type="journal article" date="2010" name="Nature">
        <title>Genome sequencing and analysis of the model grass Brachypodium distachyon.</title>
        <authorList>
            <consortium name="International Brachypodium Initiative"/>
        </authorList>
    </citation>
    <scope>NUCLEOTIDE SEQUENCE [LARGE SCALE GENOMIC DNA]</scope>
    <source>
        <strain evidence="1 2">Bd21</strain>
    </source>
</reference>
<proteinExistence type="predicted"/>
<sequence>MARLGSIIYTMVVGSSSQPHSLCRRRRPPRIQPPPAWFPVAADSRVHTVRSPHAPSPGPGATNLIQRLTSSAWSPPAPAHVDLLQKIRPPVLEKFVFEIRAREGRTKPIDPILKNLNFAEEFDLQLNQSALLGV</sequence>
<gene>
    <name evidence="1" type="ORF">BRADI_2g34367v3</name>
</gene>
<reference evidence="2" key="3">
    <citation type="submission" date="2018-08" db="UniProtKB">
        <authorList>
            <consortium name="EnsemblPlants"/>
        </authorList>
    </citation>
    <scope>IDENTIFICATION</scope>
    <source>
        <strain evidence="2">cv. Bd21</strain>
    </source>
</reference>
<name>A0A2K2DBQ7_BRADI</name>
<dbReference type="EMBL" id="CM000881">
    <property type="protein sequence ID" value="PNT71720.1"/>
    <property type="molecule type" value="Genomic_DNA"/>
</dbReference>
<keyword evidence="3" id="KW-1185">Reference proteome</keyword>
<accession>A0A2K2DBQ7</accession>
<reference evidence="1" key="2">
    <citation type="submission" date="2017-06" db="EMBL/GenBank/DDBJ databases">
        <title>WGS assembly of Brachypodium distachyon.</title>
        <authorList>
            <consortium name="The International Brachypodium Initiative"/>
            <person name="Lucas S."/>
            <person name="Harmon-Smith M."/>
            <person name="Lail K."/>
            <person name="Tice H."/>
            <person name="Grimwood J."/>
            <person name="Bruce D."/>
            <person name="Barry K."/>
            <person name="Shu S."/>
            <person name="Lindquist E."/>
            <person name="Wang M."/>
            <person name="Pitluck S."/>
            <person name="Vogel J.P."/>
            <person name="Garvin D.F."/>
            <person name="Mockler T.C."/>
            <person name="Schmutz J."/>
            <person name="Rokhsar D."/>
            <person name="Bevan M.W."/>
        </authorList>
    </citation>
    <scope>NUCLEOTIDE SEQUENCE</scope>
    <source>
        <strain evidence="1">Bd21</strain>
    </source>
</reference>
<dbReference type="EnsemblPlants" id="PNT71720">
    <property type="protein sequence ID" value="PNT71720"/>
    <property type="gene ID" value="BRADI_2g34367v3"/>
</dbReference>